<dbReference type="SMART" id="SM00233">
    <property type="entry name" value="PH"/>
    <property type="match status" value="1"/>
</dbReference>
<reference evidence="5" key="1">
    <citation type="submission" date="2015-09" db="EMBL/GenBank/DDBJ databases">
        <authorList>
            <consortium name="Pathogen Informatics"/>
        </authorList>
    </citation>
    <scope>NUCLEOTIDE SEQUENCE [LARGE SCALE GENOMIC DNA]</scope>
    <source>
        <strain evidence="5">Lake Konstanz</strain>
    </source>
</reference>
<proteinExistence type="predicted"/>
<dbReference type="SUPFAM" id="SSF50729">
    <property type="entry name" value="PH domain-like"/>
    <property type="match status" value="1"/>
</dbReference>
<dbReference type="GO" id="GO:0016459">
    <property type="term" value="C:myosin complex"/>
    <property type="evidence" value="ECO:0007669"/>
    <property type="project" value="InterPro"/>
</dbReference>
<name>A0A0S4IR60_BODSA</name>
<feature type="non-terminal residue" evidence="4">
    <location>
        <position position="2154"/>
    </location>
</feature>
<evidence type="ECO:0000313" key="5">
    <source>
        <dbReference type="Proteomes" id="UP000051952"/>
    </source>
</evidence>
<dbReference type="InterPro" id="IPR011993">
    <property type="entry name" value="PH-like_dom_sf"/>
</dbReference>
<dbReference type="VEuPathDB" id="TriTrypDB:BSAL_54760"/>
<dbReference type="PANTHER" id="PTHR34969:SF1">
    <property type="entry name" value="TH1 DOMAIN-CONTAINING PROTEIN"/>
    <property type="match status" value="1"/>
</dbReference>
<dbReference type="CDD" id="cd00821">
    <property type="entry name" value="PH"/>
    <property type="match status" value="1"/>
</dbReference>
<dbReference type="Pfam" id="PF06017">
    <property type="entry name" value="Myosin_TH1"/>
    <property type="match status" value="1"/>
</dbReference>
<feature type="domain" description="PH" evidence="3">
    <location>
        <begin position="44"/>
        <end position="146"/>
    </location>
</feature>
<feature type="region of interest" description="Disordered" evidence="2">
    <location>
        <begin position="1"/>
        <end position="31"/>
    </location>
</feature>
<feature type="compositionally biased region" description="Basic and acidic residues" evidence="2">
    <location>
        <begin position="168"/>
        <end position="179"/>
    </location>
</feature>
<feature type="region of interest" description="Disordered" evidence="2">
    <location>
        <begin position="201"/>
        <end position="238"/>
    </location>
</feature>
<feature type="compositionally biased region" description="Polar residues" evidence="2">
    <location>
        <begin position="1914"/>
        <end position="1924"/>
    </location>
</feature>
<dbReference type="Proteomes" id="UP000051952">
    <property type="component" value="Unassembled WGS sequence"/>
</dbReference>
<dbReference type="GO" id="GO:0003774">
    <property type="term" value="F:cytoskeletal motor activity"/>
    <property type="evidence" value="ECO:0007669"/>
    <property type="project" value="InterPro"/>
</dbReference>
<dbReference type="PANTHER" id="PTHR34969">
    <property type="entry name" value="OS01G0621700 PROTEIN"/>
    <property type="match status" value="1"/>
</dbReference>
<feature type="compositionally biased region" description="Gly residues" evidence="2">
    <location>
        <begin position="1759"/>
        <end position="1772"/>
    </location>
</feature>
<accession>A0A0S4IR60</accession>
<sequence>MASTTSAAPGPPPGSWMWKPKSKVTDDPNASNSNGAVGSIIGSATSVFGAIRNNVGASSWNRRYVVMDGAAIHYGKQPNAREKSIPLETLRGAANLPREEVKALKGPEKYYDFGWKLIITGRDVMFCCEDEATRSEWVAYVNRLIAAITSGSGANQNATLGGNSVHHRTADAASRHADDQQDDSPDDRYGMTTAAMAARAQDLERERMTQRSVAQSARGGGGVDEDGERGPDAANTKSQAELRKLVGGDEDDDFDFDNILAEDEDDDFDEFSDDALEEDEEDRGSVAQSGGPHDDDDGNGSASGARRHHKRKSEPRIMSVQDTYHAFLMPIAKSTHSHIQYRLDKIAKYFAKDDSLRNVLFSRTVDKIGKSDKSNRRDLVITTKYLYMLPSEALFILPHEVRAVELNQFVGVVESTVDNTLLALIVPSWHDVLIRITPQSSLVGGNEVQVKHQLIAHLYAGVNGLNTGRQFLFREAENVRASIRRDDQDHHQPLTSGPKDKLQCSSKPDLYPVFRINADNKIIWSSFVTRLNAERVPSRRVFVVADSAFYFVSDNYKKVQRRTPLREIQKIMYDVDLQGILLKCVEVDALMTFKDVAEFQELKQLLQDACEAMGHRVRLLSSKQLFSHAQLVETRKLKEMFGENAEGLKKGVKLTQRMLKTSWKMSLKSVGFVTNSVAKVGGAGVDLLRTAGKDIGGALVDNQLAGELLGVLGATALAAPKVIYEVLINYHDEEQMLSGAEPFVDQLRITNSAQATEHKLGQVAYSSRGAVFNITATIDQHKTEPRLVVVSESGITIFHPPDAAFSLLSPIRGLVAQITKGLKVDVFVPWSAVTGLIRCSQDDNVVGIQTNGQRHQDVMLRLPNASLLAKFVSSSALMFVRTNGSRRYMRQLLNVYAAPRMENVRVALKKTIFDFEPPSVALRLHNDNSSADGFNMSVIPDIADTMRRFGDNTIFFSGLAWRLRSSSRRKGVDKIGQLLKDEDSKGDNKVFKSFLLVLTNCAIYHVSKGAYEMDRRTDIRDITSVMIAKDDPNSLLLTVPSEYDIFFRVEGRGSEFLDRMKEAFATWTSYGLQLATHIASQQTQTPSDYFVPITTVDDLASIGKLEKPPNFNQEQANRSALEVQKQYHMWHKNQLLIAVVKHNNALEAASRNMIFEPEFVPQYDASVAAPPTFAEIFVGLENTVAYVQFTQERAYRFGLRAAQCPELAAAQRCLFQWYDYCAQAEDLQRSIDSEDTERYEARFETLKTEFPAFSLLLKEQTGAFEEMRCKKETLSRIRGLLDDKTHKLVGREKELANAFTDAIQANVKPTTIITLRQQADARVQQENLATTLLQLSADGDLAVLPSTTKHLLRDAALGLGLDPSVMETAFGSEGSRKGSVIGGDTTADYTKSVDRPRLKATTQALKKSVHLGDAKILADVVSRAKQLLALAESDRGSFRAGALAALDELDVETAEAAQQLSILEQHDDVLRDLNQLRQQLRIRNSNHNKNTINNILTMTADSDHVREGASAGGSIGTDSTRMVQHVKEMEKQLERIVALRQRLHSGVALDAPVLASARAICVLQEEKLQGKLFSAKEELRLGKREAQALAHAKEAQRLREEAERQRLAEEQKLEESSTHQRRLEFLNMWVLRSQKLTVAIKGAVQVSDTPMVKQCVRNSVVFQEDVKQSFETVVGPLSILGAHAASVQQQQQQQMNASVGSPTLLRGTSPTNNGGTTVVTAATLEHASTYVTLLEDVLKKLVHTSKIGQKYIDSVEAHNGGGGGDSSGGGDPYGDAAMMDPATAAAAALVTIPDELPQLLQQGTTRDIVEFITARQGTLNLKTVNAIRTLWADAKAKRVWIAKLHKSLHTAFSLNNVQLLEEHIAQAKAERYVDDHVLSAIEILRIMKEKEAQEALEAGNTVGLGGATPLRRQSGATDVANANASEADEGAASPPAAAPLPVPTPIVKPLMCTTGGNGGSMTPGSATHALATLHRAISQLAALKTNTAGMSDSNKIRPVDDSSEIRYVVQAWVDVFQHRVKPSGFFRKVERTIFDVLLFVGNISRSGNMIAPYTNRLCSDFERIKRFNNPNGHSSAYVLMTYLLMKNDLTVVLSEFEKVGSKELKDVFFEDSLHCYTTSGSSSSTAATLHRAISQLAALKTNTAGMSDSNKIRP</sequence>
<dbReference type="OrthoDB" id="242031at2759"/>
<gene>
    <name evidence="4" type="ORF">BSAL_54760</name>
</gene>
<feature type="coiled-coil region" evidence="1">
    <location>
        <begin position="1585"/>
        <end position="1619"/>
    </location>
</feature>
<dbReference type="PROSITE" id="PS50003">
    <property type="entry name" value="PH_DOMAIN"/>
    <property type="match status" value="1"/>
</dbReference>
<organism evidence="4 5">
    <name type="scientific">Bodo saltans</name>
    <name type="common">Flagellated protozoan</name>
    <dbReference type="NCBI Taxonomy" id="75058"/>
    <lineage>
        <taxon>Eukaryota</taxon>
        <taxon>Discoba</taxon>
        <taxon>Euglenozoa</taxon>
        <taxon>Kinetoplastea</taxon>
        <taxon>Metakinetoplastina</taxon>
        <taxon>Eubodonida</taxon>
        <taxon>Bodonidae</taxon>
        <taxon>Bodo</taxon>
    </lineage>
</organism>
<keyword evidence="1" id="KW-0175">Coiled coil</keyword>
<evidence type="ECO:0000259" key="3">
    <source>
        <dbReference type="PROSITE" id="PS50003"/>
    </source>
</evidence>
<evidence type="ECO:0000256" key="2">
    <source>
        <dbReference type="SAM" id="MobiDB-lite"/>
    </source>
</evidence>
<feature type="region of interest" description="Disordered" evidence="2">
    <location>
        <begin position="275"/>
        <end position="316"/>
    </location>
</feature>
<feature type="coiled-coil region" evidence="1">
    <location>
        <begin position="1446"/>
        <end position="1490"/>
    </location>
</feature>
<feature type="region of interest" description="Disordered" evidence="2">
    <location>
        <begin position="1901"/>
        <end position="1939"/>
    </location>
</feature>
<dbReference type="EMBL" id="CYKH01000142">
    <property type="protein sequence ID" value="CUE73039.1"/>
    <property type="molecule type" value="Genomic_DNA"/>
</dbReference>
<evidence type="ECO:0000256" key="1">
    <source>
        <dbReference type="SAM" id="Coils"/>
    </source>
</evidence>
<dbReference type="InterPro" id="IPR010926">
    <property type="entry name" value="Myosin_TH1"/>
</dbReference>
<feature type="region of interest" description="Disordered" evidence="2">
    <location>
        <begin position="153"/>
        <end position="189"/>
    </location>
</feature>
<dbReference type="InterPro" id="IPR001849">
    <property type="entry name" value="PH_domain"/>
</dbReference>
<feature type="region of interest" description="Disordered" evidence="2">
    <location>
        <begin position="1755"/>
        <end position="1775"/>
    </location>
</feature>
<evidence type="ECO:0000313" key="4">
    <source>
        <dbReference type="EMBL" id="CUE73039.1"/>
    </source>
</evidence>
<keyword evidence="5" id="KW-1185">Reference proteome</keyword>
<dbReference type="Gene3D" id="2.30.29.30">
    <property type="entry name" value="Pleckstrin-homology domain (PH domain)/Phosphotyrosine-binding domain (PTB)"/>
    <property type="match status" value="1"/>
</dbReference>
<dbReference type="OMA" id="WMWKPRS"/>
<protein>
    <recommendedName>
        <fullName evidence="3">PH domain-containing protein</fullName>
    </recommendedName>
</protein>
<feature type="compositionally biased region" description="Polar residues" evidence="2">
    <location>
        <begin position="153"/>
        <end position="162"/>
    </location>
</feature>